<comment type="subunit">
    <text evidence="4">Monomer. Interacts with the flagellar basal bodies.</text>
</comment>
<comment type="subcellular location">
    <subcellularLocation>
        <location evidence="4">Bacterial flagellum basal body</location>
    </subcellularLocation>
</comment>
<evidence type="ECO:0000313" key="7">
    <source>
        <dbReference type="EMBL" id="TJZ71739.1"/>
    </source>
</evidence>
<evidence type="ECO:0000313" key="8">
    <source>
        <dbReference type="Proteomes" id="UP000310016"/>
    </source>
</evidence>
<evidence type="ECO:0000259" key="6">
    <source>
        <dbReference type="Pfam" id="PF07317"/>
    </source>
</evidence>
<evidence type="ECO:0000259" key="5">
    <source>
        <dbReference type="Pfam" id="PF07238"/>
    </source>
</evidence>
<dbReference type="GO" id="GO:0071945">
    <property type="term" value="P:regulation of bacterial-type flagellum-dependent cell motility by regulation of motor speed"/>
    <property type="evidence" value="ECO:0007669"/>
    <property type="project" value="UniProtKB-UniRule"/>
</dbReference>
<dbReference type="Pfam" id="PF07317">
    <property type="entry name" value="PilZN"/>
    <property type="match status" value="1"/>
</dbReference>
<comment type="caution">
    <text evidence="7">The sequence shown here is derived from an EMBL/GenBank/DDBJ whole genome shotgun (WGS) entry which is preliminary data.</text>
</comment>
<dbReference type="AlphaFoldDB" id="A0A4U0PTN4"/>
<dbReference type="Proteomes" id="UP000310016">
    <property type="component" value="Unassembled WGS sequence"/>
</dbReference>
<accession>A0A4U0PTN4</accession>
<dbReference type="GO" id="GO:0009425">
    <property type="term" value="C:bacterial-type flagellum basal body"/>
    <property type="evidence" value="ECO:0007669"/>
    <property type="project" value="UniProtKB-SubCell"/>
</dbReference>
<keyword evidence="3 4" id="KW-0975">Bacterial flagellum</keyword>
<feature type="domain" description="PilZ" evidence="5">
    <location>
        <begin position="165"/>
        <end position="277"/>
    </location>
</feature>
<dbReference type="GO" id="GO:0035438">
    <property type="term" value="F:cyclic-di-GMP binding"/>
    <property type="evidence" value="ECO:0007669"/>
    <property type="project" value="UniProtKB-UniRule"/>
</dbReference>
<keyword evidence="8" id="KW-1185">Reference proteome</keyword>
<comment type="similarity">
    <text evidence="4">Belongs to the YcgR family.</text>
</comment>
<evidence type="ECO:0000256" key="2">
    <source>
        <dbReference type="ARBA" id="ARBA00022741"/>
    </source>
</evidence>
<dbReference type="InterPro" id="IPR009875">
    <property type="entry name" value="PilZ_domain"/>
</dbReference>
<comment type="function">
    <text evidence="4">Acts as a flagellar brake, regulating swimming and swarming in a bis-(3'-5') cyclic diguanylic acid (c-di-GMP)-dependent manner. Binds 1 c-di-GMP dimer per subunit. Increasing levels of c-di-GMP lead to decreased motility.</text>
</comment>
<evidence type="ECO:0000256" key="3">
    <source>
        <dbReference type="ARBA" id="ARBA00023143"/>
    </source>
</evidence>
<evidence type="ECO:0000256" key="4">
    <source>
        <dbReference type="HAMAP-Rule" id="MF_01457"/>
    </source>
</evidence>
<sequence length="287" mass="32304">MCAPNRRSVKLQSGRSAPGWIRWNNCSTSPSSYRRVKRRANAMQHPSLTPIHLTNPQPYLVADPIHIEHLLNRLLRHGEIICLYPIGRREPFAIGALLFASDSELILDAPVDATVTELLLTHGACCVSQVRGVKHQFDCLPIQRIQYQGTVALSGPRPTQMLSMQRRQHFRMTLPLNPPVICEIPLAEDNHLQAIVSDLSAGGLKLSAHAPLPILVGQTLFDCRFTLPGFGQIETDLHIEDAQESELRSGAHQLHYGCQFIGLSRADQQKIQRYLAQLERRRLERDE</sequence>
<gene>
    <name evidence="4" type="primary">ycgR</name>
    <name evidence="7" type="ORF">FAZ21_13625</name>
</gene>
<dbReference type="Pfam" id="PF07238">
    <property type="entry name" value="PilZ"/>
    <property type="match status" value="1"/>
</dbReference>
<organism evidence="7 8">
    <name type="scientific">Chitiniphilus eburneus</name>
    <dbReference type="NCBI Taxonomy" id="2571148"/>
    <lineage>
        <taxon>Bacteria</taxon>
        <taxon>Pseudomonadati</taxon>
        <taxon>Pseudomonadota</taxon>
        <taxon>Betaproteobacteria</taxon>
        <taxon>Neisseriales</taxon>
        <taxon>Chitinibacteraceae</taxon>
        <taxon>Chitiniphilus</taxon>
    </lineage>
</organism>
<keyword evidence="1 4" id="KW-0973">c-di-GMP</keyword>
<dbReference type="OrthoDB" id="5572581at2"/>
<reference evidence="7 8" key="1">
    <citation type="submission" date="2019-04" db="EMBL/GenBank/DDBJ databases">
        <title>Chitiniphilus eburnea sp. nov., a novel chitinolytic bacterium isolated from aquaculture sludge.</title>
        <authorList>
            <person name="Sheng M."/>
        </authorList>
    </citation>
    <scope>NUCLEOTIDE SEQUENCE [LARGE SCALE GENOMIC DNA]</scope>
    <source>
        <strain evidence="7 8">HX-2-15</strain>
    </source>
</reference>
<evidence type="ECO:0000256" key="1">
    <source>
        <dbReference type="ARBA" id="ARBA00022636"/>
    </source>
</evidence>
<dbReference type="Gene3D" id="2.40.10.220">
    <property type="entry name" value="predicted glycosyltransferase like domains"/>
    <property type="match status" value="1"/>
</dbReference>
<dbReference type="InterPro" id="IPR023787">
    <property type="entry name" value="T3SS_YcgR"/>
</dbReference>
<protein>
    <recommendedName>
        <fullName evidence="4">Flagellar brake protein YcgR</fullName>
    </recommendedName>
    <alternativeName>
        <fullName evidence="4">Cyclic di-GMP binding protein YcgR</fullName>
    </alternativeName>
</protein>
<proteinExistence type="inferred from homology"/>
<dbReference type="HAMAP" id="MF_01457">
    <property type="entry name" value="YcgR"/>
    <property type="match status" value="1"/>
</dbReference>
<dbReference type="EMBL" id="SUMF01000016">
    <property type="protein sequence ID" value="TJZ71739.1"/>
    <property type="molecule type" value="Genomic_DNA"/>
</dbReference>
<dbReference type="InterPro" id="IPR012349">
    <property type="entry name" value="Split_barrel_FMN-bd"/>
</dbReference>
<feature type="domain" description="Type III secretion system flagellar brake protein YcgR PilZN" evidence="6">
    <location>
        <begin position="59"/>
        <end position="162"/>
    </location>
</feature>
<dbReference type="SUPFAM" id="SSF141371">
    <property type="entry name" value="PilZ domain-like"/>
    <property type="match status" value="1"/>
</dbReference>
<dbReference type="GO" id="GO:0071973">
    <property type="term" value="P:bacterial-type flagellum-dependent cell motility"/>
    <property type="evidence" value="ECO:0007669"/>
    <property type="project" value="UniProtKB-UniRule"/>
</dbReference>
<dbReference type="Gene3D" id="2.30.110.10">
    <property type="entry name" value="Electron Transport, Fmn-binding Protein, Chain A"/>
    <property type="match status" value="1"/>
</dbReference>
<keyword evidence="2 4" id="KW-0547">Nucleotide-binding</keyword>
<dbReference type="InterPro" id="IPR009926">
    <property type="entry name" value="T3SS_YcgR_PilZN"/>
</dbReference>
<name>A0A4U0PTN4_9NEIS</name>